<sequence>MEEVIVAVVVQVVVVQAAAAVAVAEVVIKWELNSWRRTSIVFYPLDFLILDKKNNNTLQICNTTKPLGSMKNYSKKTKSQAQTTTIIASLNSKNTSPSSSSLKSL</sequence>
<dbReference type="EMBL" id="MHIN01000053">
    <property type="protein sequence ID" value="OGY53149.1"/>
    <property type="molecule type" value="Genomic_DNA"/>
</dbReference>
<evidence type="ECO:0000313" key="1">
    <source>
        <dbReference type="EMBL" id="OGY53149.1"/>
    </source>
</evidence>
<evidence type="ECO:0000313" key="2">
    <source>
        <dbReference type="Proteomes" id="UP000178122"/>
    </source>
</evidence>
<protein>
    <submittedName>
        <fullName evidence="1">Uncharacterized protein</fullName>
    </submittedName>
</protein>
<proteinExistence type="predicted"/>
<dbReference type="AlphaFoldDB" id="A0A1G1YLG0"/>
<reference evidence="1 2" key="1">
    <citation type="journal article" date="2016" name="Nat. Commun.">
        <title>Thousands of microbial genomes shed light on interconnected biogeochemical processes in an aquifer system.</title>
        <authorList>
            <person name="Anantharaman K."/>
            <person name="Brown C.T."/>
            <person name="Hug L.A."/>
            <person name="Sharon I."/>
            <person name="Castelle C.J."/>
            <person name="Probst A.J."/>
            <person name="Thomas B.C."/>
            <person name="Singh A."/>
            <person name="Wilkins M.J."/>
            <person name="Karaoz U."/>
            <person name="Brodie E.L."/>
            <person name="Williams K.H."/>
            <person name="Hubbard S.S."/>
            <person name="Banfield J.F."/>
        </authorList>
    </citation>
    <scope>NUCLEOTIDE SEQUENCE [LARGE SCALE GENOMIC DNA]</scope>
</reference>
<name>A0A1G1YLG0_9BACT</name>
<organism evidence="1 2">
    <name type="scientific">Candidatus Buchananbacteria bacterium RIFCSPLOWO2_01_FULL_40_23b</name>
    <dbReference type="NCBI Taxonomy" id="1797544"/>
    <lineage>
        <taxon>Bacteria</taxon>
        <taxon>Candidatus Buchananiibacteriota</taxon>
    </lineage>
</organism>
<comment type="caution">
    <text evidence="1">The sequence shown here is derived from an EMBL/GenBank/DDBJ whole genome shotgun (WGS) entry which is preliminary data.</text>
</comment>
<accession>A0A1G1YLG0</accession>
<dbReference type="Proteomes" id="UP000178122">
    <property type="component" value="Unassembled WGS sequence"/>
</dbReference>
<gene>
    <name evidence="1" type="ORF">A2912_04205</name>
</gene>